<feature type="compositionally biased region" description="Polar residues" evidence="1">
    <location>
        <begin position="49"/>
        <end position="61"/>
    </location>
</feature>
<feature type="region of interest" description="Disordered" evidence="1">
    <location>
        <begin position="32"/>
        <end position="61"/>
    </location>
</feature>
<dbReference type="EMBL" id="JAXMRN010000133">
    <property type="protein sequence ID" value="MDZ7551671.1"/>
    <property type="molecule type" value="Genomic_DNA"/>
</dbReference>
<proteinExistence type="predicted"/>
<feature type="non-terminal residue" evidence="2">
    <location>
        <position position="1"/>
    </location>
</feature>
<sequence>VKLPNQQKAKRLKGIIYDERFTEQRLIEQELREYSQNKDTSRERDTREISTAPNTTPRATQSLIQELRDLEQQLHRHIEYKQRYYERLHQADPSNPRDLKEQLPGARESQQRTQQNHANKTTRARETNPQEPNQEILTNAPNFHHGSSHHGSNINGGILSHHSA</sequence>
<dbReference type="Proteomes" id="UP001294612">
    <property type="component" value="Unassembled WGS sequence"/>
</dbReference>
<accession>A0AAW9KTN8</accession>
<feature type="compositionally biased region" description="Basic and acidic residues" evidence="1">
    <location>
        <begin position="86"/>
        <end position="101"/>
    </location>
</feature>
<feature type="compositionally biased region" description="Polar residues" evidence="1">
    <location>
        <begin position="129"/>
        <end position="141"/>
    </location>
</feature>
<evidence type="ECO:0000256" key="1">
    <source>
        <dbReference type="SAM" id="MobiDB-lite"/>
    </source>
</evidence>
<feature type="compositionally biased region" description="Basic and acidic residues" evidence="1">
    <location>
        <begin position="32"/>
        <end position="48"/>
    </location>
</feature>
<name>A0AAW9KTN8_HELPX</name>
<reference evidence="2" key="1">
    <citation type="submission" date="2023-10" db="EMBL/GenBank/DDBJ databases">
        <title>First insite into the whole-genome sequence variations in clarithromycin resistant Helicobacter pylori clinical isolates in Russia.</title>
        <authorList>
            <person name="Starkova D.A."/>
            <person name="Svarval A.V."/>
            <person name="Polev D.E."/>
            <person name="Saitova A.T."/>
            <person name="Gladyshev N.S."/>
            <person name="Egorova S.A."/>
        </authorList>
    </citation>
    <scope>NUCLEOTIDE SEQUENCE</scope>
    <source>
        <strain evidence="2">HP290</strain>
    </source>
</reference>
<feature type="compositionally biased region" description="Low complexity" evidence="1">
    <location>
        <begin position="149"/>
        <end position="158"/>
    </location>
</feature>
<organism evidence="2 3">
    <name type="scientific">Helicobacter pylori</name>
    <name type="common">Campylobacter pylori</name>
    <dbReference type="NCBI Taxonomy" id="210"/>
    <lineage>
        <taxon>Bacteria</taxon>
        <taxon>Pseudomonadati</taxon>
        <taxon>Campylobacterota</taxon>
        <taxon>Epsilonproteobacteria</taxon>
        <taxon>Campylobacterales</taxon>
        <taxon>Helicobacteraceae</taxon>
        <taxon>Helicobacter</taxon>
    </lineage>
</organism>
<feature type="non-terminal residue" evidence="2">
    <location>
        <position position="164"/>
    </location>
</feature>
<comment type="caution">
    <text evidence="2">The sequence shown here is derived from an EMBL/GenBank/DDBJ whole genome shotgun (WGS) entry which is preliminary data.</text>
</comment>
<gene>
    <name evidence="2" type="ORF">RGC63_08325</name>
</gene>
<evidence type="ECO:0000313" key="3">
    <source>
        <dbReference type="Proteomes" id="UP001294612"/>
    </source>
</evidence>
<evidence type="ECO:0000313" key="2">
    <source>
        <dbReference type="EMBL" id="MDZ7551671.1"/>
    </source>
</evidence>
<feature type="compositionally biased region" description="Polar residues" evidence="1">
    <location>
        <begin position="111"/>
        <end position="122"/>
    </location>
</feature>
<feature type="region of interest" description="Disordered" evidence="1">
    <location>
        <begin position="86"/>
        <end position="164"/>
    </location>
</feature>
<protein>
    <submittedName>
        <fullName evidence="2">Molybdopterin-guanine dinucleotide biosynthesis protein MobA</fullName>
    </submittedName>
</protein>
<dbReference type="AlphaFoldDB" id="A0AAW9KTN8"/>